<dbReference type="Pfam" id="PF13649">
    <property type="entry name" value="Methyltransf_25"/>
    <property type="match status" value="1"/>
</dbReference>
<evidence type="ECO:0000259" key="1">
    <source>
        <dbReference type="Pfam" id="PF13649"/>
    </source>
</evidence>
<keyword evidence="3" id="KW-1185">Reference proteome</keyword>
<name>A0ABS6H249_9PROT</name>
<dbReference type="EMBL" id="JAERQM010000001">
    <property type="protein sequence ID" value="MBU8542731.1"/>
    <property type="molecule type" value="Genomic_DNA"/>
</dbReference>
<keyword evidence="2" id="KW-0489">Methyltransferase</keyword>
<evidence type="ECO:0000313" key="2">
    <source>
        <dbReference type="EMBL" id="MBU8542731.1"/>
    </source>
</evidence>
<dbReference type="GO" id="GO:0008168">
    <property type="term" value="F:methyltransferase activity"/>
    <property type="evidence" value="ECO:0007669"/>
    <property type="project" value="UniProtKB-KW"/>
</dbReference>
<dbReference type="CDD" id="cd02440">
    <property type="entry name" value="AdoMet_MTases"/>
    <property type="match status" value="1"/>
</dbReference>
<proteinExistence type="predicted"/>
<evidence type="ECO:0000313" key="3">
    <source>
        <dbReference type="Proteomes" id="UP000689967"/>
    </source>
</evidence>
<accession>A0ABS6H249</accession>
<feature type="domain" description="Methyltransferase" evidence="1">
    <location>
        <begin position="49"/>
        <end position="144"/>
    </location>
</feature>
<dbReference type="Proteomes" id="UP000689967">
    <property type="component" value="Unassembled WGS sequence"/>
</dbReference>
<keyword evidence="2" id="KW-0808">Transferase</keyword>
<dbReference type="GO" id="GO:0032259">
    <property type="term" value="P:methylation"/>
    <property type="evidence" value="ECO:0007669"/>
    <property type="project" value="UniProtKB-KW"/>
</dbReference>
<protein>
    <submittedName>
        <fullName evidence="2">Class I SAM-dependent methyltransferase</fullName>
    </submittedName>
</protein>
<dbReference type="RefSeq" id="WP_216873029.1">
    <property type="nucleotide sequence ID" value="NZ_JAERQM010000001.1"/>
</dbReference>
<reference evidence="2 3" key="1">
    <citation type="submission" date="2021-01" db="EMBL/GenBank/DDBJ databases">
        <title>Roseomonas sp. nov, a bacterium isolated from an oil production mixture in Yumen Oilfield.</title>
        <authorList>
            <person name="Wu D."/>
        </authorList>
    </citation>
    <scope>NUCLEOTIDE SEQUENCE [LARGE SCALE GENOMIC DNA]</scope>
    <source>
        <strain evidence="2 3">ROY-5-3</strain>
    </source>
</reference>
<gene>
    <name evidence="2" type="ORF">JJQ90_03395</name>
</gene>
<dbReference type="InterPro" id="IPR041698">
    <property type="entry name" value="Methyltransf_25"/>
</dbReference>
<organism evidence="2 3">
    <name type="scientific">Falsiroseomonas oleicola</name>
    <dbReference type="NCBI Taxonomy" id="2801474"/>
    <lineage>
        <taxon>Bacteria</taxon>
        <taxon>Pseudomonadati</taxon>
        <taxon>Pseudomonadota</taxon>
        <taxon>Alphaproteobacteria</taxon>
        <taxon>Acetobacterales</taxon>
        <taxon>Roseomonadaceae</taxon>
        <taxon>Falsiroseomonas</taxon>
    </lineage>
</organism>
<sequence>MDEPPFPTRPGTQGYAAEAPALLRQYESISFADVHHAFLDLLPPAPARVADIGAGTGRDAAALAAMGHQVLAVEPTAELRAGGAALHPSPRLAWLEDGLPDLAGLVARGQRYDLMLLTAVWMHLDAPDRARAMPVLAGLLAPGGQMWLSLRHGPVPEGRVMHAVDPAEVVAQAGAAGLTLLRREETADTLGRGGVHWTRLAFARAA</sequence>
<comment type="caution">
    <text evidence="2">The sequence shown here is derived from an EMBL/GenBank/DDBJ whole genome shotgun (WGS) entry which is preliminary data.</text>
</comment>